<dbReference type="Proteomes" id="UP001497623">
    <property type="component" value="Unassembled WGS sequence"/>
</dbReference>
<dbReference type="InterPro" id="IPR052950">
    <property type="entry name" value="CISD"/>
</dbReference>
<sequence length="247" mass="27872">MLHVFFRCGAQKELEEAAGGELCPSGARPCTWHMGNKVSHLRGYVAFTCYYGVQDFPVLLGVLLRFIALLARGPYAYRSASNMIGNVRWFSNLLDPSSDKIFDAVLVSISMKGLKAQLLIFILQSSTLSQSSKAAAAATSDEIVILREREWQSDFYQTERGKIYDKKPFKFELKEGKKYAWCACGQSKKQPFCDGTHNHQQLKIKVRPLVFKAPKTTTVWLCNCKQTSNGPFCDGTHRREDIQATIR</sequence>
<keyword evidence="1" id="KW-0001">2Fe-2S</keyword>
<dbReference type="GO" id="GO:0005739">
    <property type="term" value="C:mitochondrion"/>
    <property type="evidence" value="ECO:0007669"/>
    <property type="project" value="TreeGrafter"/>
</dbReference>
<protein>
    <recommendedName>
        <fullName evidence="6">Iron-binding zinc finger CDGSH type domain-containing protein</fullName>
    </recommendedName>
</protein>
<keyword evidence="4" id="KW-0411">Iron-sulfur</keyword>
<evidence type="ECO:0000256" key="2">
    <source>
        <dbReference type="ARBA" id="ARBA00022723"/>
    </source>
</evidence>
<dbReference type="Pfam" id="PF09360">
    <property type="entry name" value="zf-CDGSH"/>
    <property type="match status" value="2"/>
</dbReference>
<keyword evidence="8" id="KW-1185">Reference proteome</keyword>
<dbReference type="InterPro" id="IPR042216">
    <property type="entry name" value="MitoNEET_CISD"/>
</dbReference>
<feature type="domain" description="Iron-binding zinc finger CDGSH type" evidence="6">
    <location>
        <begin position="206"/>
        <end position="243"/>
    </location>
</feature>
<keyword evidence="3" id="KW-0408">Iron</keyword>
<evidence type="ECO:0000313" key="7">
    <source>
        <dbReference type="EMBL" id="CAL4069505.1"/>
    </source>
</evidence>
<name>A0AAV2Q642_MEGNR</name>
<dbReference type="PANTHER" id="PTHR46491:SF3">
    <property type="entry name" value="CDGSH IRON-SULFUR DOMAIN-CONTAINING PROTEIN 3, MITOCHONDRIAL"/>
    <property type="match status" value="1"/>
</dbReference>
<dbReference type="Gene3D" id="3.40.5.90">
    <property type="entry name" value="CDGSH iron-sulfur domain, mitoNEET-type"/>
    <property type="match status" value="2"/>
</dbReference>
<evidence type="ECO:0000259" key="6">
    <source>
        <dbReference type="SMART" id="SM00704"/>
    </source>
</evidence>
<accession>A0AAV2Q642</accession>
<dbReference type="InterPro" id="IPR018967">
    <property type="entry name" value="FeS-contain_CDGSH-typ"/>
</dbReference>
<gene>
    <name evidence="7" type="ORF">MNOR_LOCUS7901</name>
</gene>
<keyword evidence="2" id="KW-0479">Metal-binding</keyword>
<evidence type="ECO:0000256" key="1">
    <source>
        <dbReference type="ARBA" id="ARBA00022714"/>
    </source>
</evidence>
<comment type="cofactor">
    <cofactor evidence="5">
        <name>[2Fe-2S] cluster</name>
        <dbReference type="ChEBI" id="CHEBI:190135"/>
    </cofactor>
</comment>
<comment type="caution">
    <text evidence="7">The sequence shown here is derived from an EMBL/GenBank/DDBJ whole genome shotgun (WGS) entry which is preliminary data.</text>
</comment>
<dbReference type="PANTHER" id="PTHR46491">
    <property type="entry name" value="CDGSH IRON SULFUR DOMAIN PROTEIN HOMOLOG"/>
    <property type="match status" value="1"/>
</dbReference>
<evidence type="ECO:0000256" key="4">
    <source>
        <dbReference type="ARBA" id="ARBA00023014"/>
    </source>
</evidence>
<dbReference type="AlphaFoldDB" id="A0AAV2Q642"/>
<evidence type="ECO:0000256" key="5">
    <source>
        <dbReference type="ARBA" id="ARBA00034078"/>
    </source>
</evidence>
<feature type="domain" description="Iron-binding zinc finger CDGSH type" evidence="6">
    <location>
        <begin position="166"/>
        <end position="203"/>
    </location>
</feature>
<evidence type="ECO:0000313" key="8">
    <source>
        <dbReference type="Proteomes" id="UP001497623"/>
    </source>
</evidence>
<reference evidence="7 8" key="1">
    <citation type="submission" date="2024-05" db="EMBL/GenBank/DDBJ databases">
        <authorList>
            <person name="Wallberg A."/>
        </authorList>
    </citation>
    <scope>NUCLEOTIDE SEQUENCE [LARGE SCALE GENOMIC DNA]</scope>
</reference>
<dbReference type="GO" id="GO:0051537">
    <property type="term" value="F:2 iron, 2 sulfur cluster binding"/>
    <property type="evidence" value="ECO:0007669"/>
    <property type="project" value="UniProtKB-KW"/>
</dbReference>
<evidence type="ECO:0000256" key="3">
    <source>
        <dbReference type="ARBA" id="ARBA00023004"/>
    </source>
</evidence>
<dbReference type="SMART" id="SM00704">
    <property type="entry name" value="ZnF_CDGSH"/>
    <property type="match status" value="2"/>
</dbReference>
<proteinExistence type="predicted"/>
<organism evidence="7 8">
    <name type="scientific">Meganyctiphanes norvegica</name>
    <name type="common">Northern krill</name>
    <name type="synonym">Thysanopoda norvegica</name>
    <dbReference type="NCBI Taxonomy" id="48144"/>
    <lineage>
        <taxon>Eukaryota</taxon>
        <taxon>Metazoa</taxon>
        <taxon>Ecdysozoa</taxon>
        <taxon>Arthropoda</taxon>
        <taxon>Crustacea</taxon>
        <taxon>Multicrustacea</taxon>
        <taxon>Malacostraca</taxon>
        <taxon>Eumalacostraca</taxon>
        <taxon>Eucarida</taxon>
        <taxon>Euphausiacea</taxon>
        <taxon>Euphausiidae</taxon>
        <taxon>Meganyctiphanes</taxon>
    </lineage>
</organism>
<dbReference type="EMBL" id="CAXKWB010003563">
    <property type="protein sequence ID" value="CAL4069505.1"/>
    <property type="molecule type" value="Genomic_DNA"/>
</dbReference>
<dbReference type="GO" id="GO:0046872">
    <property type="term" value="F:metal ion binding"/>
    <property type="evidence" value="ECO:0007669"/>
    <property type="project" value="UniProtKB-KW"/>
</dbReference>